<protein>
    <submittedName>
        <fullName evidence="1">Uncharacterized protein</fullName>
    </submittedName>
</protein>
<dbReference type="EMBL" id="BMAV01020884">
    <property type="protein sequence ID" value="GFY74679.1"/>
    <property type="molecule type" value="Genomic_DNA"/>
</dbReference>
<sequence length="116" mass="13226">MSYLGVINAFNLCVIDKTCTITRNEDHEITFTKHCVHNLRPLAENKKKAIHINHVHKPDVLHPNHVLFKYVRPIQEAANGRLRVKDTSPASPTLGDDSVLSISQWTALFDVMPYIR</sequence>
<dbReference type="Proteomes" id="UP000886998">
    <property type="component" value="Unassembled WGS sequence"/>
</dbReference>
<dbReference type="AlphaFoldDB" id="A0A8X6YN84"/>
<proteinExistence type="predicted"/>
<accession>A0A8X6YN84</accession>
<keyword evidence="2" id="KW-1185">Reference proteome</keyword>
<evidence type="ECO:0000313" key="1">
    <source>
        <dbReference type="EMBL" id="GFY74679.1"/>
    </source>
</evidence>
<organism evidence="1 2">
    <name type="scientific">Trichonephila inaurata madagascariensis</name>
    <dbReference type="NCBI Taxonomy" id="2747483"/>
    <lineage>
        <taxon>Eukaryota</taxon>
        <taxon>Metazoa</taxon>
        <taxon>Ecdysozoa</taxon>
        <taxon>Arthropoda</taxon>
        <taxon>Chelicerata</taxon>
        <taxon>Arachnida</taxon>
        <taxon>Araneae</taxon>
        <taxon>Araneomorphae</taxon>
        <taxon>Entelegynae</taxon>
        <taxon>Araneoidea</taxon>
        <taxon>Nephilidae</taxon>
        <taxon>Trichonephila</taxon>
        <taxon>Trichonephila inaurata</taxon>
    </lineage>
</organism>
<gene>
    <name evidence="1" type="ORF">TNIN_430031</name>
</gene>
<comment type="caution">
    <text evidence="1">The sequence shown here is derived from an EMBL/GenBank/DDBJ whole genome shotgun (WGS) entry which is preliminary data.</text>
</comment>
<evidence type="ECO:0000313" key="2">
    <source>
        <dbReference type="Proteomes" id="UP000886998"/>
    </source>
</evidence>
<name>A0A8X6YN84_9ARAC</name>
<reference evidence="1" key="1">
    <citation type="submission" date="2020-08" db="EMBL/GenBank/DDBJ databases">
        <title>Multicomponent nature underlies the extraordinary mechanical properties of spider dragline silk.</title>
        <authorList>
            <person name="Kono N."/>
            <person name="Nakamura H."/>
            <person name="Mori M."/>
            <person name="Yoshida Y."/>
            <person name="Ohtoshi R."/>
            <person name="Malay A.D."/>
            <person name="Moran D.A.P."/>
            <person name="Tomita M."/>
            <person name="Numata K."/>
            <person name="Arakawa K."/>
        </authorList>
    </citation>
    <scope>NUCLEOTIDE SEQUENCE</scope>
</reference>